<dbReference type="EMBL" id="AGNL01026412">
    <property type="protein sequence ID" value="EJK58013.1"/>
    <property type="molecule type" value="Genomic_DNA"/>
</dbReference>
<feature type="compositionally biased region" description="Polar residues" evidence="1">
    <location>
        <begin position="1"/>
        <end position="10"/>
    </location>
</feature>
<protein>
    <submittedName>
        <fullName evidence="2">Uncharacterized protein</fullName>
    </submittedName>
</protein>
<sequence length="198" mass="21736">HSYRNYNPQTDPRRPGRDGDSRGVVETKTAAPRRQLTASSVPKSAKRPCKRQEAGRFPPYYEGVFKGPSPQNNSKQPKMLGYLDSIVEDTEGPEKGGQQSGRGVVSPPPKIGSCLKVIQPLRKSPMARPQGAGTASQERAERAHTPTHTPLSLSLWWITEHLLRCSQAGTNVDVESGVYQNGRRRLVLRSKGAAEQAK</sequence>
<keyword evidence="3" id="KW-1185">Reference proteome</keyword>
<reference evidence="2 3" key="1">
    <citation type="journal article" date="2012" name="Genome Biol.">
        <title>Genome and low-iron response of an oceanic diatom adapted to chronic iron limitation.</title>
        <authorList>
            <person name="Lommer M."/>
            <person name="Specht M."/>
            <person name="Roy A.S."/>
            <person name="Kraemer L."/>
            <person name="Andreson R."/>
            <person name="Gutowska M.A."/>
            <person name="Wolf J."/>
            <person name="Bergner S.V."/>
            <person name="Schilhabel M.B."/>
            <person name="Klostermeier U.C."/>
            <person name="Beiko R.G."/>
            <person name="Rosenstiel P."/>
            <person name="Hippler M."/>
            <person name="Laroche J."/>
        </authorList>
    </citation>
    <scope>NUCLEOTIDE SEQUENCE [LARGE SCALE GENOMIC DNA]</scope>
    <source>
        <strain evidence="2 3">CCMP1005</strain>
    </source>
</reference>
<accession>K0RW23</accession>
<name>K0RW23_THAOC</name>
<proteinExistence type="predicted"/>
<feature type="region of interest" description="Disordered" evidence="1">
    <location>
        <begin position="1"/>
        <end position="147"/>
    </location>
</feature>
<feature type="non-terminal residue" evidence="2">
    <location>
        <position position="1"/>
    </location>
</feature>
<evidence type="ECO:0000256" key="1">
    <source>
        <dbReference type="SAM" id="MobiDB-lite"/>
    </source>
</evidence>
<gene>
    <name evidence="2" type="ORF">THAOC_21887</name>
</gene>
<dbReference type="Proteomes" id="UP000266841">
    <property type="component" value="Unassembled WGS sequence"/>
</dbReference>
<evidence type="ECO:0000313" key="3">
    <source>
        <dbReference type="Proteomes" id="UP000266841"/>
    </source>
</evidence>
<comment type="caution">
    <text evidence="2">The sequence shown here is derived from an EMBL/GenBank/DDBJ whole genome shotgun (WGS) entry which is preliminary data.</text>
</comment>
<dbReference type="AlphaFoldDB" id="K0RW23"/>
<evidence type="ECO:0000313" key="2">
    <source>
        <dbReference type="EMBL" id="EJK58013.1"/>
    </source>
</evidence>
<organism evidence="2 3">
    <name type="scientific">Thalassiosira oceanica</name>
    <name type="common">Marine diatom</name>
    <dbReference type="NCBI Taxonomy" id="159749"/>
    <lineage>
        <taxon>Eukaryota</taxon>
        <taxon>Sar</taxon>
        <taxon>Stramenopiles</taxon>
        <taxon>Ochrophyta</taxon>
        <taxon>Bacillariophyta</taxon>
        <taxon>Coscinodiscophyceae</taxon>
        <taxon>Thalassiosirophycidae</taxon>
        <taxon>Thalassiosirales</taxon>
        <taxon>Thalassiosiraceae</taxon>
        <taxon>Thalassiosira</taxon>
    </lineage>
</organism>
<feature type="compositionally biased region" description="Basic and acidic residues" evidence="1">
    <location>
        <begin position="11"/>
        <end position="25"/>
    </location>
</feature>